<proteinExistence type="predicted"/>
<accession>A0A0F9T8X7</accession>
<dbReference type="EMBL" id="LAZR01000306">
    <property type="protein sequence ID" value="KKN75659.1"/>
    <property type="molecule type" value="Genomic_DNA"/>
</dbReference>
<evidence type="ECO:0008006" key="2">
    <source>
        <dbReference type="Google" id="ProtNLM"/>
    </source>
</evidence>
<name>A0A0F9T8X7_9ZZZZ</name>
<gene>
    <name evidence="1" type="ORF">LCGC14_0378990</name>
</gene>
<protein>
    <recommendedName>
        <fullName evidence="2">Large polyvalent protein associated domain-containing protein</fullName>
    </recommendedName>
</protein>
<comment type="caution">
    <text evidence="1">The sequence shown here is derived from an EMBL/GenBank/DDBJ whole genome shotgun (WGS) entry which is preliminary data.</text>
</comment>
<sequence length="792" mass="85600">MVTQNDIDERRRLLEGPEDERKRLLGGDERKALLGQTPIELADEVIAQQGAAPPEVDLAPTGQPSLLDRAGNLAARLGTRGIEVPGVTPFLRNATNEVFQGLEAFGESTFRGLTFQDPVGSGGSLNPAEIINRQSDAFRERPLAAQLGIGLIDPGLLATRLPSAAGRVVSSANVRNQALERAARRPRATGPLETVAEIQQRPPVRPPVDEVIEDVVEEVVRPGAIPRGTTLGILKPLSSGVETTLAKMTGLIKEARPLQRSAIRAGRAAQTAERGTRIARSEALERRLINQGIPAQEANRQATSQLGGDLPVPEFAPLEMGAAEVRPLFDHISDALPVTQEQFFNRTNTRVALERVIAGELPSPSETELLRKMFGQQFVEAIRGKRALSARSGEAALDVLNAPRQIITAYDVSAPLRQGVVLGPGHPGRWSESTVTMFKALAREGAAEAVDVGIRSDRNFVRFAGRHPAGNSKNLFIADLSRGARGISGQEEQFMSRLANKIPGIRQSQRAYVTFLNKLRFDVMSDVVEGWERAGVQITDNDLDELALFINRATGRGSLGPLNDFAPILNTTFFAPRLLASRIQTPLSLISSSSLVRKQAAKDLSKFLGTGMTVLSLAALAGAAVELNPKSSDFGKIRMGNTSIEFWGGFQPLARYAAQFTFGERKIVAGKNRGEIVSVPRTDLSTFQDPIFLRFLRSKLSPAAAFGADQLLFGRENFIGEPTVGNEDFDASVSVDTDFPFLHGGIPRELESRLAPLFLQDLKEAFDDEGISGLFKALPAGFGAGSVTFPRE</sequence>
<reference evidence="1" key="1">
    <citation type="journal article" date="2015" name="Nature">
        <title>Complex archaea that bridge the gap between prokaryotes and eukaryotes.</title>
        <authorList>
            <person name="Spang A."/>
            <person name="Saw J.H."/>
            <person name="Jorgensen S.L."/>
            <person name="Zaremba-Niedzwiedzka K."/>
            <person name="Martijn J."/>
            <person name="Lind A.E."/>
            <person name="van Eijk R."/>
            <person name="Schleper C."/>
            <person name="Guy L."/>
            <person name="Ettema T.J."/>
        </authorList>
    </citation>
    <scope>NUCLEOTIDE SEQUENCE</scope>
</reference>
<evidence type="ECO:0000313" key="1">
    <source>
        <dbReference type="EMBL" id="KKN75659.1"/>
    </source>
</evidence>
<dbReference type="AlphaFoldDB" id="A0A0F9T8X7"/>
<organism evidence="1">
    <name type="scientific">marine sediment metagenome</name>
    <dbReference type="NCBI Taxonomy" id="412755"/>
    <lineage>
        <taxon>unclassified sequences</taxon>
        <taxon>metagenomes</taxon>
        <taxon>ecological metagenomes</taxon>
    </lineage>
</organism>